<evidence type="ECO:0000313" key="2">
    <source>
        <dbReference type="EMBL" id="MBA8928799.1"/>
    </source>
</evidence>
<organism evidence="2 3">
    <name type="scientific">Kutzneria viridogrisea</name>
    <dbReference type="NCBI Taxonomy" id="47990"/>
    <lineage>
        <taxon>Bacteria</taxon>
        <taxon>Bacillati</taxon>
        <taxon>Actinomycetota</taxon>
        <taxon>Actinomycetes</taxon>
        <taxon>Pseudonocardiales</taxon>
        <taxon>Pseudonocardiaceae</taxon>
        <taxon>Kutzneria</taxon>
    </lineage>
</organism>
<keyword evidence="3" id="KW-1185">Reference proteome</keyword>
<reference evidence="2 3" key="1">
    <citation type="submission" date="2020-08" db="EMBL/GenBank/DDBJ databases">
        <title>Genomic Encyclopedia of Archaeal and Bacterial Type Strains, Phase II (KMG-II): from individual species to whole genera.</title>
        <authorList>
            <person name="Goeker M."/>
        </authorList>
    </citation>
    <scope>NUCLEOTIDE SEQUENCE [LARGE SCALE GENOMIC DNA]</scope>
    <source>
        <strain evidence="2 3">DSM 43850</strain>
    </source>
</reference>
<comment type="caution">
    <text evidence="2">The sequence shown here is derived from an EMBL/GenBank/DDBJ whole genome shotgun (WGS) entry which is preliminary data.</text>
</comment>
<sequence>MSAGDPEERGSLRIDPSVVRKLAEHAADLAPGTARAGRRGASAKVSGSGNEVDLRLELGLSYPAQVRETVAAVREQVSGEVQRLTGYRVRSVDVVVSALLAAPISRNRVE</sequence>
<dbReference type="Proteomes" id="UP000517916">
    <property type="component" value="Unassembled WGS sequence"/>
</dbReference>
<proteinExistence type="inferred from homology"/>
<gene>
    <name evidence="2" type="ORF">BC739_006016</name>
</gene>
<dbReference type="InterPro" id="IPR005531">
    <property type="entry name" value="Asp23"/>
</dbReference>
<dbReference type="EMBL" id="JACJID010000004">
    <property type="protein sequence ID" value="MBA8928799.1"/>
    <property type="molecule type" value="Genomic_DNA"/>
</dbReference>
<evidence type="ECO:0000313" key="3">
    <source>
        <dbReference type="Proteomes" id="UP000517916"/>
    </source>
</evidence>
<name>A0ABR6BPH2_9PSEU</name>
<dbReference type="RefSeq" id="WP_025356152.1">
    <property type="nucleotide sequence ID" value="NZ_BAAABQ010000047.1"/>
</dbReference>
<dbReference type="Pfam" id="PF03780">
    <property type="entry name" value="Asp23"/>
    <property type="match status" value="1"/>
</dbReference>
<protein>
    <submittedName>
        <fullName evidence="2">Alkaline shock family protein YloU</fullName>
    </submittedName>
</protein>
<accession>A0ABR6BPH2</accession>
<evidence type="ECO:0000256" key="1">
    <source>
        <dbReference type="ARBA" id="ARBA00005721"/>
    </source>
</evidence>
<comment type="similarity">
    <text evidence="1">Belongs to the asp23 family.</text>
</comment>